<dbReference type="KEGG" id="bha:BH2142"/>
<accession>Q9KAZ4</accession>
<dbReference type="InterPro" id="IPR037523">
    <property type="entry name" value="VOC_core"/>
</dbReference>
<dbReference type="eggNOG" id="COG0346">
    <property type="taxonomic scope" value="Bacteria"/>
</dbReference>
<dbReference type="EMBL" id="BA000004">
    <property type="protein sequence ID" value="BAB05861.1"/>
    <property type="molecule type" value="Genomic_DNA"/>
</dbReference>
<evidence type="ECO:0000313" key="3">
    <source>
        <dbReference type="Proteomes" id="UP000001258"/>
    </source>
</evidence>
<dbReference type="HOGENOM" id="CLU_105391_0_0_9"/>
<dbReference type="RefSeq" id="WP_010898299.1">
    <property type="nucleotide sequence ID" value="NC_002570.2"/>
</dbReference>
<gene>
    <name evidence="2" type="ordered locus">BH2142</name>
</gene>
<dbReference type="AlphaFoldDB" id="Q9KAZ4"/>
<dbReference type="Gene3D" id="3.10.180.10">
    <property type="entry name" value="2,3-Dihydroxybiphenyl 1,2-Dioxygenase, domain 1"/>
    <property type="match status" value="1"/>
</dbReference>
<sequence length="212" mass="24519">MEFEAVTFATKKLDSVKSFYKETLGLRVTHETTSQVTILVGSTLVTFEQFEDDGEPFYHYAINIPSNKLQEAKMWLEKRVTLLQHEGKNVVPFPRWNAEALYFEDPAGNIVEWIARHNLNQTTSEPFVPSEQLLYVSEVGIVTAELGEQTKLFESLGYPVWDQGTEHFRAIGDEHGLFITVTKDRQWFMSERVSDFFPLEVMTKSNGKLYFY</sequence>
<keyword evidence="3" id="KW-1185">Reference proteome</keyword>
<dbReference type="STRING" id="272558.gene:10728040"/>
<name>Q9KAZ4_HALH5</name>
<feature type="domain" description="VOC" evidence="1">
    <location>
        <begin position="2"/>
        <end position="116"/>
    </location>
</feature>
<proteinExistence type="predicted"/>
<dbReference type="PIR" id="F83917">
    <property type="entry name" value="F83917"/>
</dbReference>
<evidence type="ECO:0000313" key="2">
    <source>
        <dbReference type="EMBL" id="BAB05861.1"/>
    </source>
</evidence>
<evidence type="ECO:0000259" key="1">
    <source>
        <dbReference type="PROSITE" id="PS51819"/>
    </source>
</evidence>
<dbReference type="InterPro" id="IPR029068">
    <property type="entry name" value="Glyas_Bleomycin-R_OHBP_Dase"/>
</dbReference>
<dbReference type="SUPFAM" id="SSF54593">
    <property type="entry name" value="Glyoxalase/Bleomycin resistance protein/Dihydroxybiphenyl dioxygenase"/>
    <property type="match status" value="1"/>
</dbReference>
<dbReference type="PROSITE" id="PS51819">
    <property type="entry name" value="VOC"/>
    <property type="match status" value="1"/>
</dbReference>
<dbReference type="Proteomes" id="UP000001258">
    <property type="component" value="Chromosome"/>
</dbReference>
<organism evidence="2 3">
    <name type="scientific">Halalkalibacterium halodurans (strain ATCC BAA-125 / DSM 18197 / FERM 7344 / JCM 9153 / C-125)</name>
    <name type="common">Bacillus halodurans</name>
    <dbReference type="NCBI Taxonomy" id="272558"/>
    <lineage>
        <taxon>Bacteria</taxon>
        <taxon>Bacillati</taxon>
        <taxon>Bacillota</taxon>
        <taxon>Bacilli</taxon>
        <taxon>Bacillales</taxon>
        <taxon>Bacillaceae</taxon>
        <taxon>Halalkalibacterium (ex Joshi et al. 2022)</taxon>
    </lineage>
</organism>
<protein>
    <submittedName>
        <fullName evidence="2">BH2142 protein</fullName>
    </submittedName>
</protein>
<reference evidence="2 3" key="1">
    <citation type="journal article" date="2000" name="Nucleic Acids Res.">
        <title>Complete genome sequence of the alkaliphilic bacterium Bacillus halodurans and genomic sequence comparison with Bacillus subtilis.</title>
        <authorList>
            <person name="Takami H."/>
            <person name="Nakasone K."/>
            <person name="Takaki Y."/>
            <person name="Maeno G."/>
            <person name="Sasaki R."/>
            <person name="Masui N."/>
            <person name="Fuji F."/>
            <person name="Hirama C."/>
            <person name="Nakamura Y."/>
            <person name="Ogasawara N."/>
            <person name="Kuhara S."/>
            <person name="Horikoshi K."/>
        </authorList>
    </citation>
    <scope>NUCLEOTIDE SEQUENCE [LARGE SCALE GENOMIC DNA]</scope>
    <source>
        <strain evidence="3">ATCC BAA-125 / DSM 18197 / FERM 7344 / JCM 9153 / C-125</strain>
    </source>
</reference>
<dbReference type="OrthoDB" id="2703022at2"/>